<protein>
    <submittedName>
        <fullName evidence="1">Uncharacterized protein</fullName>
    </submittedName>
</protein>
<evidence type="ECO:0000313" key="1">
    <source>
        <dbReference type="EMBL" id="VDM82966.1"/>
    </source>
</evidence>
<evidence type="ECO:0000313" key="2">
    <source>
        <dbReference type="Proteomes" id="UP000270094"/>
    </source>
</evidence>
<dbReference type="AlphaFoldDB" id="A0A3P7JHW3"/>
<dbReference type="EMBL" id="UYYB01120312">
    <property type="protein sequence ID" value="VDM82966.1"/>
    <property type="molecule type" value="Genomic_DNA"/>
</dbReference>
<sequence length="99" mass="11212">MPPPTKLAACDNSYDNETTKIFEETYSKRAIFPNNSSEAISYSALAQNVSNAVDWANVSSFLFNDPIQLFGSEPWAMLGLQVRFKKCTKSDHQKYIILR</sequence>
<proteinExistence type="predicted"/>
<reference evidence="1 2" key="1">
    <citation type="submission" date="2018-11" db="EMBL/GenBank/DDBJ databases">
        <authorList>
            <consortium name="Pathogen Informatics"/>
        </authorList>
    </citation>
    <scope>NUCLEOTIDE SEQUENCE [LARGE SCALE GENOMIC DNA]</scope>
</reference>
<gene>
    <name evidence="1" type="ORF">SVUK_LOCUS17964</name>
</gene>
<organism evidence="1 2">
    <name type="scientific">Strongylus vulgaris</name>
    <name type="common">Blood worm</name>
    <dbReference type="NCBI Taxonomy" id="40348"/>
    <lineage>
        <taxon>Eukaryota</taxon>
        <taxon>Metazoa</taxon>
        <taxon>Ecdysozoa</taxon>
        <taxon>Nematoda</taxon>
        <taxon>Chromadorea</taxon>
        <taxon>Rhabditida</taxon>
        <taxon>Rhabditina</taxon>
        <taxon>Rhabditomorpha</taxon>
        <taxon>Strongyloidea</taxon>
        <taxon>Strongylidae</taxon>
        <taxon>Strongylus</taxon>
    </lineage>
</organism>
<name>A0A3P7JHW3_STRVU</name>
<dbReference type="Proteomes" id="UP000270094">
    <property type="component" value="Unassembled WGS sequence"/>
</dbReference>
<accession>A0A3P7JHW3</accession>
<keyword evidence="2" id="KW-1185">Reference proteome</keyword>